<dbReference type="SUPFAM" id="SSF56281">
    <property type="entry name" value="Metallo-hydrolase/oxidoreductase"/>
    <property type="match status" value="1"/>
</dbReference>
<dbReference type="AlphaFoldDB" id="A0A9P4V742"/>
<keyword evidence="2" id="KW-0479">Metal-binding</keyword>
<gene>
    <name evidence="6" type="ORF">EJ04DRAFT_484632</name>
</gene>
<keyword evidence="7" id="KW-1185">Reference proteome</keyword>
<comment type="similarity">
    <text evidence="1">Belongs to the metallo-beta-lactamase superfamily.</text>
</comment>
<evidence type="ECO:0000313" key="6">
    <source>
        <dbReference type="EMBL" id="KAF2739156.1"/>
    </source>
</evidence>
<reference evidence="6" key="1">
    <citation type="journal article" date="2020" name="Stud. Mycol.">
        <title>101 Dothideomycetes genomes: a test case for predicting lifestyles and emergence of pathogens.</title>
        <authorList>
            <person name="Haridas S."/>
            <person name="Albert R."/>
            <person name="Binder M."/>
            <person name="Bloem J."/>
            <person name="Labutti K."/>
            <person name="Salamov A."/>
            <person name="Andreopoulos B."/>
            <person name="Baker S."/>
            <person name="Barry K."/>
            <person name="Bills G."/>
            <person name="Bluhm B."/>
            <person name="Cannon C."/>
            <person name="Castanera R."/>
            <person name="Culley D."/>
            <person name="Daum C."/>
            <person name="Ezra D."/>
            <person name="Gonzalez J."/>
            <person name="Henrissat B."/>
            <person name="Kuo A."/>
            <person name="Liang C."/>
            <person name="Lipzen A."/>
            <person name="Lutzoni F."/>
            <person name="Magnuson J."/>
            <person name="Mondo S."/>
            <person name="Nolan M."/>
            <person name="Ohm R."/>
            <person name="Pangilinan J."/>
            <person name="Park H.-J."/>
            <person name="Ramirez L."/>
            <person name="Alfaro M."/>
            <person name="Sun H."/>
            <person name="Tritt A."/>
            <person name="Yoshinaga Y."/>
            <person name="Zwiers L.-H."/>
            <person name="Turgeon B."/>
            <person name="Goodwin S."/>
            <person name="Spatafora J."/>
            <person name="Crous P."/>
            <person name="Grigoriev I."/>
        </authorList>
    </citation>
    <scope>NUCLEOTIDE SEQUENCE</scope>
    <source>
        <strain evidence="6">CBS 125425</strain>
    </source>
</reference>
<keyword evidence="3" id="KW-0378">Hydrolase</keyword>
<dbReference type="InterPro" id="IPR001279">
    <property type="entry name" value="Metallo-B-lactamas"/>
</dbReference>
<dbReference type="GO" id="GO:0016787">
    <property type="term" value="F:hydrolase activity"/>
    <property type="evidence" value="ECO:0007669"/>
    <property type="project" value="UniProtKB-KW"/>
</dbReference>
<dbReference type="OrthoDB" id="10250730at2759"/>
<comment type="caution">
    <text evidence="6">The sequence shown here is derived from an EMBL/GenBank/DDBJ whole genome shotgun (WGS) entry which is preliminary data.</text>
</comment>
<dbReference type="SMART" id="SM00849">
    <property type="entry name" value="Lactamase_B"/>
    <property type="match status" value="1"/>
</dbReference>
<protein>
    <recommendedName>
        <fullName evidence="5">Metallo-beta-lactamase domain-containing protein</fullName>
    </recommendedName>
</protein>
<proteinExistence type="inferred from homology"/>
<dbReference type="EMBL" id="ML996105">
    <property type="protein sequence ID" value="KAF2739156.1"/>
    <property type="molecule type" value="Genomic_DNA"/>
</dbReference>
<dbReference type="CDD" id="cd07730">
    <property type="entry name" value="metallo-hydrolase-like_MBL-fold"/>
    <property type="match status" value="1"/>
</dbReference>
<evidence type="ECO:0000256" key="2">
    <source>
        <dbReference type="ARBA" id="ARBA00022723"/>
    </source>
</evidence>
<sequence>MTSVSTLTQHEVFSKINIPQSSNTAIVRAIDTTTRIRMPVGTMFEPNIKGHTRLTSPSYSFLIENERSGRKVLFDLGTQKKWREQAPSVVSMIDECGWDVTVEKDVADILQEHGLPLASINSIIWSHPHWDHLGDPSTFPTSTELVVGPGFLEDCFPDGLENPEPDCGIKKEYYQNRRVREITAEQFTIDMEFPAFDFFGDGSFYLINSPGHAIGHISALARTTTNPDTFIFMGADIASHPGEFRPSEHAPLPALISPNPLHPSSPTPCPGHVFQQIHPERRRDVPFYRIGTWPDGECCAEDLLAALESHRKLRLVDAQSERIFVVLAHDENVEDVIDLFPKAANGWKEKGWGEKARWMFLGDFREAVSEDLGLD</sequence>
<evidence type="ECO:0000259" key="5">
    <source>
        <dbReference type="SMART" id="SM00849"/>
    </source>
</evidence>
<organism evidence="6 7">
    <name type="scientific">Polyplosphaeria fusca</name>
    <dbReference type="NCBI Taxonomy" id="682080"/>
    <lineage>
        <taxon>Eukaryota</taxon>
        <taxon>Fungi</taxon>
        <taxon>Dikarya</taxon>
        <taxon>Ascomycota</taxon>
        <taxon>Pezizomycotina</taxon>
        <taxon>Dothideomycetes</taxon>
        <taxon>Pleosporomycetidae</taxon>
        <taxon>Pleosporales</taxon>
        <taxon>Tetraplosphaeriaceae</taxon>
        <taxon>Polyplosphaeria</taxon>
    </lineage>
</organism>
<dbReference type="GO" id="GO:0046872">
    <property type="term" value="F:metal ion binding"/>
    <property type="evidence" value="ECO:0007669"/>
    <property type="project" value="UniProtKB-KW"/>
</dbReference>
<evidence type="ECO:0000256" key="4">
    <source>
        <dbReference type="ARBA" id="ARBA00022833"/>
    </source>
</evidence>
<dbReference type="Pfam" id="PF00753">
    <property type="entry name" value="Lactamase_B"/>
    <property type="match status" value="1"/>
</dbReference>
<evidence type="ECO:0000313" key="7">
    <source>
        <dbReference type="Proteomes" id="UP000799444"/>
    </source>
</evidence>
<dbReference type="PANTHER" id="PTHR42978:SF5">
    <property type="entry name" value="METALLO-BETA-LACTAMASE DOMAIN-CONTAINING PROTEIN"/>
    <property type="match status" value="1"/>
</dbReference>
<feature type="domain" description="Metallo-beta-lactamase" evidence="5">
    <location>
        <begin position="57"/>
        <end position="272"/>
    </location>
</feature>
<accession>A0A9P4V742</accession>
<dbReference type="Gene3D" id="3.60.15.10">
    <property type="entry name" value="Ribonuclease Z/Hydroxyacylglutathione hydrolase-like"/>
    <property type="match status" value="1"/>
</dbReference>
<dbReference type="InterPro" id="IPR051013">
    <property type="entry name" value="MBL_superfamily_lactonases"/>
</dbReference>
<dbReference type="Proteomes" id="UP000799444">
    <property type="component" value="Unassembled WGS sequence"/>
</dbReference>
<evidence type="ECO:0000256" key="3">
    <source>
        <dbReference type="ARBA" id="ARBA00022801"/>
    </source>
</evidence>
<name>A0A9P4V742_9PLEO</name>
<evidence type="ECO:0000256" key="1">
    <source>
        <dbReference type="ARBA" id="ARBA00007749"/>
    </source>
</evidence>
<keyword evidence="4" id="KW-0862">Zinc</keyword>
<dbReference type="InterPro" id="IPR036866">
    <property type="entry name" value="RibonucZ/Hydroxyglut_hydro"/>
</dbReference>
<dbReference type="PANTHER" id="PTHR42978">
    <property type="entry name" value="QUORUM-QUENCHING LACTONASE YTNP-RELATED-RELATED"/>
    <property type="match status" value="1"/>
</dbReference>